<dbReference type="PANTHER" id="PTHR43364:SF4">
    <property type="entry name" value="NAD(P)-LINKED OXIDOREDUCTASE SUPERFAMILY PROTEIN"/>
    <property type="match status" value="1"/>
</dbReference>
<dbReference type="InterPro" id="IPR050523">
    <property type="entry name" value="AKR_Detox_Biosynth"/>
</dbReference>
<accession>A0A178ZQQ3</accession>
<evidence type="ECO:0000313" key="5">
    <source>
        <dbReference type="EMBL" id="OAP62159.1"/>
    </source>
</evidence>
<name>A0A178ZQQ3_9EURO</name>
<dbReference type="InterPro" id="IPR036812">
    <property type="entry name" value="NAD(P)_OxRdtase_dom_sf"/>
</dbReference>
<dbReference type="CDD" id="cd19075">
    <property type="entry name" value="AKR_AKR7A1-5"/>
    <property type="match status" value="1"/>
</dbReference>
<dbReference type="Pfam" id="PF00248">
    <property type="entry name" value="Aldo_ket_red"/>
    <property type="match status" value="1"/>
</dbReference>
<dbReference type="AlphaFoldDB" id="A0A178ZQQ3"/>
<protein>
    <recommendedName>
        <fullName evidence="4">NADP-dependent oxidoreductase domain-containing protein</fullName>
    </recommendedName>
</protein>
<sequence>MAVKRDHRICFFFFFFFFFIFFVLSEVPPPAAPYLMFRAAIARSQASLPPPQTAARLTSLTRHISPAASPSTGRMPLVTSTMVNSDKPRVILGLMTFGPPGTESKGGRITTLEEYNKNLDYFQSQGYNEVDTARGYIGGQQEAFTREARWRDRGLTLATKCYPVKPGDHAPEKLRASLEKSLGELGSESVDIFYLHAPDRSVPFKDTLQCCDEMFKEGKFVQLGLSNFAAWEVAEVWNIANERGWVKPTIYQAMYNAITRDIEKELVPCCRKYGIDLVVYNPLAGGVFSGKYKSKSDVPKEGRFADVANAGKMYRARYFQDSTFDALQTIEPAVQKHGLTLIETALRWCVHHSALRFAKDGGNDGIIIGVSSLAQLESNLRDLEKGPLPQEVVDALDLAWETHFKAKGPTYWR</sequence>
<keyword evidence="3" id="KW-0732">Signal</keyword>
<organism evidence="5 6">
    <name type="scientific">Fonsecaea erecta</name>
    <dbReference type="NCBI Taxonomy" id="1367422"/>
    <lineage>
        <taxon>Eukaryota</taxon>
        <taxon>Fungi</taxon>
        <taxon>Dikarya</taxon>
        <taxon>Ascomycota</taxon>
        <taxon>Pezizomycotina</taxon>
        <taxon>Eurotiomycetes</taxon>
        <taxon>Chaetothyriomycetidae</taxon>
        <taxon>Chaetothyriales</taxon>
        <taxon>Herpotrichiellaceae</taxon>
        <taxon>Fonsecaea</taxon>
    </lineage>
</organism>
<dbReference type="PANTHER" id="PTHR43364">
    <property type="entry name" value="NADH-SPECIFIC METHYLGLYOXAL REDUCTASE-RELATED"/>
    <property type="match status" value="1"/>
</dbReference>
<dbReference type="Proteomes" id="UP000078343">
    <property type="component" value="Unassembled WGS sequence"/>
</dbReference>
<comment type="caution">
    <text evidence="5">The sequence shown here is derived from an EMBL/GenBank/DDBJ whole genome shotgun (WGS) entry which is preliminary data.</text>
</comment>
<gene>
    <name evidence="5" type="ORF">AYL99_04362</name>
</gene>
<dbReference type="InterPro" id="IPR023210">
    <property type="entry name" value="NADP_OxRdtase_dom"/>
</dbReference>
<evidence type="ECO:0000256" key="1">
    <source>
        <dbReference type="ARBA" id="ARBA00023002"/>
    </source>
</evidence>
<feature type="chain" id="PRO_5008098665" description="NADP-dependent oxidoreductase domain-containing protein" evidence="3">
    <location>
        <begin position="26"/>
        <end position="413"/>
    </location>
</feature>
<dbReference type="OrthoDB" id="2310150at2759"/>
<dbReference type="GeneID" id="30008531"/>
<evidence type="ECO:0000256" key="3">
    <source>
        <dbReference type="SAM" id="SignalP"/>
    </source>
</evidence>
<evidence type="ECO:0000313" key="6">
    <source>
        <dbReference type="Proteomes" id="UP000078343"/>
    </source>
</evidence>
<proteinExistence type="inferred from homology"/>
<evidence type="ECO:0000256" key="2">
    <source>
        <dbReference type="ARBA" id="ARBA00038157"/>
    </source>
</evidence>
<dbReference type="SUPFAM" id="SSF51430">
    <property type="entry name" value="NAD(P)-linked oxidoreductase"/>
    <property type="match status" value="1"/>
</dbReference>
<dbReference type="Gene3D" id="3.20.20.100">
    <property type="entry name" value="NADP-dependent oxidoreductase domain"/>
    <property type="match status" value="1"/>
</dbReference>
<reference evidence="5 6" key="1">
    <citation type="submission" date="2016-04" db="EMBL/GenBank/DDBJ databases">
        <title>Draft genome of Fonsecaea erecta CBS 125763.</title>
        <authorList>
            <person name="Weiss V.A."/>
            <person name="Vicente V.A."/>
            <person name="Raittz R.T."/>
            <person name="Moreno L.F."/>
            <person name="De Souza E.M."/>
            <person name="Pedrosa F.O."/>
            <person name="Steffens M.B."/>
            <person name="Faoro H."/>
            <person name="Tadra-Sfeir M.Z."/>
            <person name="Najafzadeh M.J."/>
            <person name="Felipe M.S."/>
            <person name="Teixeira M."/>
            <person name="Sun J."/>
            <person name="Xi L."/>
            <person name="Gomes R."/>
            <person name="De Azevedo C.M."/>
            <person name="Salgado C.G."/>
            <person name="Da Silva M.B."/>
            <person name="Nascimento M.F."/>
            <person name="Queiroz-Telles F."/>
            <person name="Attili D.S."/>
            <person name="Gorbushina A."/>
        </authorList>
    </citation>
    <scope>NUCLEOTIDE SEQUENCE [LARGE SCALE GENOMIC DNA]</scope>
    <source>
        <strain evidence="5 6">CBS 125763</strain>
    </source>
</reference>
<dbReference type="RefSeq" id="XP_018695526.1">
    <property type="nucleotide sequence ID" value="XM_018835876.1"/>
</dbReference>
<feature type="signal peptide" evidence="3">
    <location>
        <begin position="1"/>
        <end position="25"/>
    </location>
</feature>
<dbReference type="STRING" id="1367422.A0A178ZQQ3"/>
<comment type="similarity">
    <text evidence="2">Belongs to the aldo/keto reductase family. Aldo/keto reductase 2 subfamily.</text>
</comment>
<dbReference type="EMBL" id="LVYI01000003">
    <property type="protein sequence ID" value="OAP62159.1"/>
    <property type="molecule type" value="Genomic_DNA"/>
</dbReference>
<keyword evidence="1" id="KW-0560">Oxidoreductase</keyword>
<evidence type="ECO:0000259" key="4">
    <source>
        <dbReference type="Pfam" id="PF00248"/>
    </source>
</evidence>
<keyword evidence="6" id="KW-1185">Reference proteome</keyword>
<dbReference type="GO" id="GO:0016491">
    <property type="term" value="F:oxidoreductase activity"/>
    <property type="evidence" value="ECO:0007669"/>
    <property type="project" value="UniProtKB-KW"/>
</dbReference>
<feature type="domain" description="NADP-dependent oxidoreductase" evidence="4">
    <location>
        <begin position="90"/>
        <end position="399"/>
    </location>
</feature>